<organism evidence="3 4">
    <name type="scientific">Candidatus Litorirhabdus singularis</name>
    <dbReference type="NCBI Taxonomy" id="2518993"/>
    <lineage>
        <taxon>Bacteria</taxon>
        <taxon>Pseudomonadati</taxon>
        <taxon>Pseudomonadota</taxon>
        <taxon>Gammaproteobacteria</taxon>
        <taxon>Cellvibrionales</taxon>
        <taxon>Halieaceae</taxon>
        <taxon>Candidatus Litorirhabdus</taxon>
    </lineage>
</organism>
<name>A0ABT3THC0_9GAMM</name>
<dbReference type="Gene3D" id="3.30.70.1070">
    <property type="entry name" value="Sporulation related repeat"/>
    <property type="match status" value="1"/>
</dbReference>
<comment type="caution">
    <text evidence="3">The sequence shown here is derived from an EMBL/GenBank/DDBJ whole genome shotgun (WGS) entry which is preliminary data.</text>
</comment>
<proteinExistence type="predicted"/>
<reference evidence="3" key="1">
    <citation type="submission" date="2019-02" db="EMBL/GenBank/DDBJ databases">
        <authorList>
            <person name="Li S.-H."/>
        </authorList>
    </citation>
    <scope>NUCLEOTIDE SEQUENCE</scope>
    <source>
        <strain evidence="3">IMCC14734</strain>
    </source>
</reference>
<keyword evidence="1" id="KW-1133">Transmembrane helix</keyword>
<feature type="domain" description="SPOR" evidence="2">
    <location>
        <begin position="150"/>
        <end position="229"/>
    </location>
</feature>
<dbReference type="PANTHER" id="PTHR38687">
    <property type="entry name" value="CELL DIVISION PROTEIN DEDD-RELATED"/>
    <property type="match status" value="1"/>
</dbReference>
<keyword evidence="1" id="KW-0812">Transmembrane</keyword>
<dbReference type="EMBL" id="SHNN01000002">
    <property type="protein sequence ID" value="MCX2981669.1"/>
    <property type="molecule type" value="Genomic_DNA"/>
</dbReference>
<feature type="transmembrane region" description="Helical" evidence="1">
    <location>
        <begin position="39"/>
        <end position="59"/>
    </location>
</feature>
<accession>A0ABT3THC0</accession>
<dbReference type="InterPro" id="IPR052521">
    <property type="entry name" value="Cell_div_SPOR-domain"/>
</dbReference>
<dbReference type="PROSITE" id="PS51724">
    <property type="entry name" value="SPOR"/>
    <property type="match status" value="1"/>
</dbReference>
<keyword evidence="1" id="KW-0472">Membrane</keyword>
<evidence type="ECO:0000259" key="2">
    <source>
        <dbReference type="PROSITE" id="PS51724"/>
    </source>
</evidence>
<dbReference type="PANTHER" id="PTHR38687:SF1">
    <property type="entry name" value="CELL DIVISION PROTEIN DEDD"/>
    <property type="match status" value="1"/>
</dbReference>
<gene>
    <name evidence="3" type="ORF">EYC98_12440</name>
</gene>
<dbReference type="SUPFAM" id="SSF110997">
    <property type="entry name" value="Sporulation related repeat"/>
    <property type="match status" value="1"/>
</dbReference>
<sequence length="231" mass="25076">MASRGSAGGVRIVLHRGGDTGCVGQRPEQYVNDVLKQRLVGALVIIVLGVIFWPVIFVTPELEPVDRSSQVPAIPALARRDLPAPKPLQGLPKARYSEEVAVSVKPAAPKEKPAVVGKPIDKPKTTVKPARVDKPVAKPAEKASPSLDAEGIPVAWTLQVVTVGSQEKAEKLTVRLIGMGYKAYIKSLRRDSGTLYRVYVGPKFAQADMLEAKQVIDRELRVTSMITRYLP</sequence>
<dbReference type="InterPro" id="IPR007730">
    <property type="entry name" value="SPOR-like_dom"/>
</dbReference>
<dbReference type="InterPro" id="IPR036680">
    <property type="entry name" value="SPOR-like_sf"/>
</dbReference>
<evidence type="ECO:0000313" key="3">
    <source>
        <dbReference type="EMBL" id="MCX2981669.1"/>
    </source>
</evidence>
<evidence type="ECO:0000313" key="4">
    <source>
        <dbReference type="Proteomes" id="UP001143362"/>
    </source>
</evidence>
<dbReference type="Proteomes" id="UP001143362">
    <property type="component" value="Unassembled WGS sequence"/>
</dbReference>
<keyword evidence="4" id="KW-1185">Reference proteome</keyword>
<evidence type="ECO:0000256" key="1">
    <source>
        <dbReference type="SAM" id="Phobius"/>
    </source>
</evidence>
<dbReference type="Pfam" id="PF05036">
    <property type="entry name" value="SPOR"/>
    <property type="match status" value="1"/>
</dbReference>
<protein>
    <recommendedName>
        <fullName evidence="2">SPOR domain-containing protein</fullName>
    </recommendedName>
</protein>